<evidence type="ECO:0000313" key="2">
    <source>
        <dbReference type="EMBL" id="LAB25236.1"/>
    </source>
</evidence>
<dbReference type="AlphaFoldDB" id="A0A2D4LWX5"/>
<feature type="signal peptide" evidence="1">
    <location>
        <begin position="1"/>
        <end position="26"/>
    </location>
</feature>
<organism evidence="2">
    <name type="scientific">Micrurus spixii</name>
    <name type="common">Amazon coral snake</name>
    <dbReference type="NCBI Taxonomy" id="129469"/>
    <lineage>
        <taxon>Eukaryota</taxon>
        <taxon>Metazoa</taxon>
        <taxon>Chordata</taxon>
        <taxon>Craniata</taxon>
        <taxon>Vertebrata</taxon>
        <taxon>Euteleostomi</taxon>
        <taxon>Lepidosauria</taxon>
        <taxon>Squamata</taxon>
        <taxon>Bifurcata</taxon>
        <taxon>Unidentata</taxon>
        <taxon>Episquamata</taxon>
        <taxon>Toxicofera</taxon>
        <taxon>Serpentes</taxon>
        <taxon>Colubroidea</taxon>
        <taxon>Elapidae</taxon>
        <taxon>Elapinae</taxon>
        <taxon>Micrurus</taxon>
    </lineage>
</organism>
<proteinExistence type="predicted"/>
<accession>A0A2D4LWX5</accession>
<dbReference type="EMBL" id="IACM01045292">
    <property type="protein sequence ID" value="LAB25231.1"/>
    <property type="molecule type" value="Transcribed_RNA"/>
</dbReference>
<name>A0A2D4LWX5_9SAUR</name>
<reference evidence="2" key="2">
    <citation type="submission" date="2017-11" db="EMBL/GenBank/DDBJ databases">
        <title>Coralsnake Venomics: Analyses of Venom Gland Transcriptomes and Proteomes of Six Brazilian Taxa.</title>
        <authorList>
            <person name="Aird S.D."/>
            <person name="Jorge da Silva N."/>
            <person name="Qiu L."/>
            <person name="Villar-Briones A."/>
            <person name="Aparecida-Saddi V."/>
            <person name="Campos-Telles M.P."/>
            <person name="Grau M."/>
            <person name="Mikheyev A.S."/>
        </authorList>
    </citation>
    <scope>NUCLEOTIDE SEQUENCE</scope>
    <source>
        <tissue evidence="2">Venom_gland</tissue>
    </source>
</reference>
<keyword evidence="1" id="KW-0732">Signal</keyword>
<feature type="chain" id="PRO_5015078647" evidence="1">
    <location>
        <begin position="27"/>
        <end position="122"/>
    </location>
</feature>
<protein>
    <submittedName>
        <fullName evidence="2">Uncharacterized protein</fullName>
    </submittedName>
</protein>
<dbReference type="EMBL" id="IACM01045295">
    <property type="protein sequence ID" value="LAB25236.1"/>
    <property type="molecule type" value="Transcribed_RNA"/>
</dbReference>
<evidence type="ECO:0000256" key="1">
    <source>
        <dbReference type="SAM" id="SignalP"/>
    </source>
</evidence>
<sequence>MNEYHYWGGGFVGFLALLPFLSPIQSEVADKCPQWPRQDEQKKKKHLEPMALHDGNPAVSHLMVIWRYFNPSPSARHWAGVTQSPYASMTWLCCEQDFPTGNLVIWIYCFLSMLCGVHTELN</sequence>
<reference evidence="2" key="1">
    <citation type="submission" date="2017-07" db="EMBL/GenBank/DDBJ databases">
        <authorList>
            <person name="Mikheyev A."/>
            <person name="Grau M."/>
        </authorList>
    </citation>
    <scope>NUCLEOTIDE SEQUENCE</scope>
    <source>
        <tissue evidence="2">Venom_gland</tissue>
    </source>
</reference>